<dbReference type="AlphaFoldDB" id="A0A0C3CMR2"/>
<dbReference type="EMBL" id="KN832877">
    <property type="protein sequence ID" value="KIN00279.1"/>
    <property type="molecule type" value="Genomic_DNA"/>
</dbReference>
<gene>
    <name evidence="3" type="ORF">OIDMADRAFT_19453</name>
</gene>
<evidence type="ECO:0000256" key="1">
    <source>
        <dbReference type="SAM" id="Coils"/>
    </source>
</evidence>
<feature type="region of interest" description="Disordered" evidence="2">
    <location>
        <begin position="31"/>
        <end position="51"/>
    </location>
</feature>
<dbReference type="OrthoDB" id="273230at2759"/>
<proteinExistence type="predicted"/>
<accession>A0A0C3CMR2</accession>
<feature type="coiled-coil region" evidence="1">
    <location>
        <begin position="63"/>
        <end position="149"/>
    </location>
</feature>
<dbReference type="InParanoid" id="A0A0C3CMR2"/>
<evidence type="ECO:0000256" key="2">
    <source>
        <dbReference type="SAM" id="MobiDB-lite"/>
    </source>
</evidence>
<keyword evidence="1" id="KW-0175">Coiled coil</keyword>
<organism evidence="3 4">
    <name type="scientific">Oidiodendron maius (strain Zn)</name>
    <dbReference type="NCBI Taxonomy" id="913774"/>
    <lineage>
        <taxon>Eukaryota</taxon>
        <taxon>Fungi</taxon>
        <taxon>Dikarya</taxon>
        <taxon>Ascomycota</taxon>
        <taxon>Pezizomycotina</taxon>
        <taxon>Leotiomycetes</taxon>
        <taxon>Leotiomycetes incertae sedis</taxon>
        <taxon>Myxotrichaceae</taxon>
        <taxon>Oidiodendron</taxon>
    </lineage>
</organism>
<sequence>MNSFRSLPARVARTSIGARCKCNALPRLLSTSSTNQPHSIQPTRPLPPSILPYTRQSRTYATKSSADEIIEQIQEQYATARDEFEIAAEETEKKSVYGADDRAAAREELDALKALYDKALQGSDAEEVKTRVGQRIRELDSAVQALEKKALED</sequence>
<reference evidence="3 4" key="1">
    <citation type="submission" date="2014-04" db="EMBL/GenBank/DDBJ databases">
        <authorList>
            <consortium name="DOE Joint Genome Institute"/>
            <person name="Kuo A."/>
            <person name="Martino E."/>
            <person name="Perotto S."/>
            <person name="Kohler A."/>
            <person name="Nagy L.G."/>
            <person name="Floudas D."/>
            <person name="Copeland A."/>
            <person name="Barry K.W."/>
            <person name="Cichocki N."/>
            <person name="Veneault-Fourrey C."/>
            <person name="LaButti K."/>
            <person name="Lindquist E.A."/>
            <person name="Lipzen A."/>
            <person name="Lundell T."/>
            <person name="Morin E."/>
            <person name="Murat C."/>
            <person name="Sun H."/>
            <person name="Tunlid A."/>
            <person name="Henrissat B."/>
            <person name="Grigoriev I.V."/>
            <person name="Hibbett D.S."/>
            <person name="Martin F."/>
            <person name="Nordberg H.P."/>
            <person name="Cantor M.N."/>
            <person name="Hua S.X."/>
        </authorList>
    </citation>
    <scope>NUCLEOTIDE SEQUENCE [LARGE SCALE GENOMIC DNA]</scope>
    <source>
        <strain evidence="3 4">Zn</strain>
    </source>
</reference>
<keyword evidence="4" id="KW-1185">Reference proteome</keyword>
<dbReference type="HOGENOM" id="CLU_126158_0_1_1"/>
<protein>
    <submittedName>
        <fullName evidence="3">Uncharacterized protein</fullName>
    </submittedName>
</protein>
<feature type="compositionally biased region" description="Polar residues" evidence="2">
    <location>
        <begin position="31"/>
        <end position="42"/>
    </location>
</feature>
<evidence type="ECO:0000313" key="4">
    <source>
        <dbReference type="Proteomes" id="UP000054321"/>
    </source>
</evidence>
<dbReference type="Proteomes" id="UP000054321">
    <property type="component" value="Unassembled WGS sequence"/>
</dbReference>
<name>A0A0C3CMR2_OIDMZ</name>
<reference evidence="4" key="2">
    <citation type="submission" date="2015-01" db="EMBL/GenBank/DDBJ databases">
        <title>Evolutionary Origins and Diversification of the Mycorrhizal Mutualists.</title>
        <authorList>
            <consortium name="DOE Joint Genome Institute"/>
            <consortium name="Mycorrhizal Genomics Consortium"/>
            <person name="Kohler A."/>
            <person name="Kuo A."/>
            <person name="Nagy L.G."/>
            <person name="Floudas D."/>
            <person name="Copeland A."/>
            <person name="Barry K.W."/>
            <person name="Cichocki N."/>
            <person name="Veneault-Fourrey C."/>
            <person name="LaButti K."/>
            <person name="Lindquist E.A."/>
            <person name="Lipzen A."/>
            <person name="Lundell T."/>
            <person name="Morin E."/>
            <person name="Murat C."/>
            <person name="Riley R."/>
            <person name="Ohm R."/>
            <person name="Sun H."/>
            <person name="Tunlid A."/>
            <person name="Henrissat B."/>
            <person name="Grigoriev I.V."/>
            <person name="Hibbett D.S."/>
            <person name="Martin F."/>
        </authorList>
    </citation>
    <scope>NUCLEOTIDE SEQUENCE [LARGE SCALE GENOMIC DNA]</scope>
    <source>
        <strain evidence="4">Zn</strain>
    </source>
</reference>
<evidence type="ECO:0000313" key="3">
    <source>
        <dbReference type="EMBL" id="KIN00279.1"/>
    </source>
</evidence>